<sequence length="98" mass="10581">MSLNPAQMGRTADELAANFHASGLTLGQLAELTGLSPERTAGVLALDPRSSSPEEVWLVRDKLETAVREVRGDLTPYSVLTEQARTAAAGWFGVRDER</sequence>
<keyword evidence="2" id="KW-1185">Reference proteome</keyword>
<protein>
    <submittedName>
        <fullName evidence="1">DUF2316 family protein</fullName>
    </submittedName>
</protein>
<dbReference type="Pfam" id="PF10078">
    <property type="entry name" value="DUF2316"/>
    <property type="match status" value="1"/>
</dbReference>
<dbReference type="InterPro" id="IPR018757">
    <property type="entry name" value="DUF2316"/>
</dbReference>
<accession>A0ABT0QX61</accession>
<reference evidence="1" key="1">
    <citation type="submission" date="2022-02" db="EMBL/GenBank/DDBJ databases">
        <authorList>
            <person name="Lee M."/>
            <person name="Kim S.-J."/>
            <person name="Jung M.-Y."/>
        </authorList>
    </citation>
    <scope>NUCLEOTIDE SEQUENCE</scope>
    <source>
        <strain evidence="1">JHP9</strain>
    </source>
</reference>
<organism evidence="1 2">
    <name type="scientific">Brachybacterium equifaecis</name>
    <dbReference type="NCBI Taxonomy" id="2910770"/>
    <lineage>
        <taxon>Bacteria</taxon>
        <taxon>Bacillati</taxon>
        <taxon>Actinomycetota</taxon>
        <taxon>Actinomycetes</taxon>
        <taxon>Micrococcales</taxon>
        <taxon>Dermabacteraceae</taxon>
        <taxon>Brachybacterium</taxon>
    </lineage>
</organism>
<name>A0ABT0QX61_9MICO</name>
<dbReference type="RefSeq" id="WP_249736395.1">
    <property type="nucleotide sequence ID" value="NZ_JAKNCJ010000001.1"/>
</dbReference>
<dbReference type="Proteomes" id="UP001203761">
    <property type="component" value="Unassembled WGS sequence"/>
</dbReference>
<dbReference type="EMBL" id="JAKNCJ010000001">
    <property type="protein sequence ID" value="MCL6422241.1"/>
    <property type="molecule type" value="Genomic_DNA"/>
</dbReference>
<evidence type="ECO:0000313" key="2">
    <source>
        <dbReference type="Proteomes" id="UP001203761"/>
    </source>
</evidence>
<comment type="caution">
    <text evidence="1">The sequence shown here is derived from an EMBL/GenBank/DDBJ whole genome shotgun (WGS) entry which is preliminary data.</text>
</comment>
<evidence type="ECO:0000313" key="1">
    <source>
        <dbReference type="EMBL" id="MCL6422241.1"/>
    </source>
</evidence>
<gene>
    <name evidence="1" type="ORF">Bequi_02350</name>
</gene>
<proteinExistence type="predicted"/>